<reference evidence="2 3" key="1">
    <citation type="submission" date="2019-11" db="EMBL/GenBank/DDBJ databases">
        <title>Whole genome sequence of Oryza granulata.</title>
        <authorList>
            <person name="Li W."/>
        </authorList>
    </citation>
    <scope>NUCLEOTIDE SEQUENCE [LARGE SCALE GENOMIC DNA]</scope>
    <source>
        <strain evidence="3">cv. Menghai</strain>
        <tissue evidence="2">Leaf</tissue>
    </source>
</reference>
<name>A0A6G1CJ37_9ORYZ</name>
<keyword evidence="3" id="KW-1185">Reference proteome</keyword>
<evidence type="ECO:0000256" key="1">
    <source>
        <dbReference type="SAM" id="MobiDB-lite"/>
    </source>
</evidence>
<feature type="region of interest" description="Disordered" evidence="1">
    <location>
        <begin position="1"/>
        <end position="65"/>
    </location>
</feature>
<sequence length="160" mass="18385">MILPAQGYRETSQTEEGKEGQIKRKQLEMSKKRPCRVSQQEDEPEMRRRRCSSMSKSQSPRPLGLVPCCSSHLSKRQYLYLVLDDWERGYVIHRVSEDDFHYDVGGLNARPAKRPLHRIQAQHAFSSPGIPVFNTGTLEMTRRQPTGDGDTSDHKFGARQ</sequence>
<feature type="region of interest" description="Disordered" evidence="1">
    <location>
        <begin position="140"/>
        <end position="160"/>
    </location>
</feature>
<dbReference type="EMBL" id="SPHZ02000009">
    <property type="protein sequence ID" value="KAF0899633.1"/>
    <property type="molecule type" value="Genomic_DNA"/>
</dbReference>
<evidence type="ECO:0000313" key="2">
    <source>
        <dbReference type="EMBL" id="KAF0899633.1"/>
    </source>
</evidence>
<protein>
    <submittedName>
        <fullName evidence="2">Uncharacterized protein</fullName>
    </submittedName>
</protein>
<feature type="compositionally biased region" description="Basic and acidic residues" evidence="1">
    <location>
        <begin position="15"/>
        <end position="31"/>
    </location>
</feature>
<evidence type="ECO:0000313" key="3">
    <source>
        <dbReference type="Proteomes" id="UP000479710"/>
    </source>
</evidence>
<accession>A0A6G1CJ37</accession>
<organism evidence="2 3">
    <name type="scientific">Oryza meyeriana var. granulata</name>
    <dbReference type="NCBI Taxonomy" id="110450"/>
    <lineage>
        <taxon>Eukaryota</taxon>
        <taxon>Viridiplantae</taxon>
        <taxon>Streptophyta</taxon>
        <taxon>Embryophyta</taxon>
        <taxon>Tracheophyta</taxon>
        <taxon>Spermatophyta</taxon>
        <taxon>Magnoliopsida</taxon>
        <taxon>Liliopsida</taxon>
        <taxon>Poales</taxon>
        <taxon>Poaceae</taxon>
        <taxon>BOP clade</taxon>
        <taxon>Oryzoideae</taxon>
        <taxon>Oryzeae</taxon>
        <taxon>Oryzinae</taxon>
        <taxon>Oryza</taxon>
        <taxon>Oryza meyeriana</taxon>
    </lineage>
</organism>
<proteinExistence type="predicted"/>
<dbReference type="OrthoDB" id="659944at2759"/>
<dbReference type="AlphaFoldDB" id="A0A6G1CJ37"/>
<comment type="caution">
    <text evidence="2">The sequence shown here is derived from an EMBL/GenBank/DDBJ whole genome shotgun (WGS) entry which is preliminary data.</text>
</comment>
<feature type="compositionally biased region" description="Basic and acidic residues" evidence="1">
    <location>
        <begin position="151"/>
        <end position="160"/>
    </location>
</feature>
<gene>
    <name evidence="2" type="ORF">E2562_020822</name>
</gene>
<feature type="compositionally biased region" description="Low complexity" evidence="1">
    <location>
        <begin position="52"/>
        <end position="61"/>
    </location>
</feature>
<dbReference type="Proteomes" id="UP000479710">
    <property type="component" value="Unassembled WGS sequence"/>
</dbReference>